<dbReference type="InterPro" id="IPR026555">
    <property type="entry name" value="NSL3/Tex30"/>
</dbReference>
<accession>A0A512MGD1</accession>
<dbReference type="EMBL" id="BKAG01000058">
    <property type="protein sequence ID" value="GEP45766.1"/>
    <property type="molecule type" value="Genomic_DNA"/>
</dbReference>
<dbReference type="OrthoDB" id="9780269at2"/>
<dbReference type="InterPro" id="IPR029058">
    <property type="entry name" value="AB_hydrolase_fold"/>
</dbReference>
<dbReference type="SUPFAM" id="SSF53474">
    <property type="entry name" value="alpha/beta-Hydrolases"/>
    <property type="match status" value="1"/>
</dbReference>
<proteinExistence type="predicted"/>
<keyword evidence="3" id="KW-1185">Reference proteome</keyword>
<organism evidence="2 3">
    <name type="scientific">Brevifollis gellanilyticus</name>
    <dbReference type="NCBI Taxonomy" id="748831"/>
    <lineage>
        <taxon>Bacteria</taxon>
        <taxon>Pseudomonadati</taxon>
        <taxon>Verrucomicrobiota</taxon>
        <taxon>Verrucomicrobiia</taxon>
        <taxon>Verrucomicrobiales</taxon>
        <taxon>Verrucomicrobiaceae</taxon>
    </lineage>
</organism>
<reference evidence="2 3" key="1">
    <citation type="submission" date="2019-07" db="EMBL/GenBank/DDBJ databases">
        <title>Whole genome shotgun sequence of Brevifollis gellanilyticus NBRC 108608.</title>
        <authorList>
            <person name="Hosoyama A."/>
            <person name="Uohara A."/>
            <person name="Ohji S."/>
            <person name="Ichikawa N."/>
        </authorList>
    </citation>
    <scope>NUCLEOTIDE SEQUENCE [LARGE SCALE GENOMIC DNA]</scope>
    <source>
        <strain evidence="2 3">NBRC 108608</strain>
    </source>
</reference>
<evidence type="ECO:0000259" key="1">
    <source>
        <dbReference type="Pfam" id="PF20408"/>
    </source>
</evidence>
<dbReference type="RefSeq" id="WP_146854956.1">
    <property type="nucleotide sequence ID" value="NZ_BKAG01000058.1"/>
</dbReference>
<gene>
    <name evidence="2" type="ORF">BGE01nite_50570</name>
</gene>
<protein>
    <recommendedName>
        <fullName evidence="1">KANL3/Tex30 alpha/beta hydrolase-like domain-containing protein</fullName>
    </recommendedName>
</protein>
<dbReference type="Proteomes" id="UP000321577">
    <property type="component" value="Unassembled WGS sequence"/>
</dbReference>
<evidence type="ECO:0000313" key="2">
    <source>
        <dbReference type="EMBL" id="GEP45766.1"/>
    </source>
</evidence>
<sequence>MSSEICICCRHGKFIQATLRLPDDPVGLVIFAYGSGSSRISPRNRYVAEVLHEASLATLLIDLLTEEEEEDHSSSRQHRFDIPLLADRLEDACTWADCQPQLAALPLGFFGSSTGSAVAVQVAAQQADRIAAVVSRGGRPDLAGDESLAEVMSPTLLIVGEKDEGGTRLNEQARAEMRCETELRIIPGASHLFSEPGALELVAEAASQWFVEHMESVPALA</sequence>
<feature type="domain" description="KANL3/Tex30 alpha/beta hydrolase-like" evidence="1">
    <location>
        <begin position="28"/>
        <end position="203"/>
    </location>
</feature>
<dbReference type="PANTHER" id="PTHR13136">
    <property type="entry name" value="TESTIS DEVELOPMENT PROTEIN PRTD"/>
    <property type="match status" value="1"/>
</dbReference>
<dbReference type="PANTHER" id="PTHR13136:SF11">
    <property type="entry name" value="TESTIS-EXPRESSED PROTEIN 30"/>
    <property type="match status" value="1"/>
</dbReference>
<dbReference type="Gene3D" id="3.40.50.1820">
    <property type="entry name" value="alpha/beta hydrolase"/>
    <property type="match status" value="1"/>
</dbReference>
<dbReference type="AlphaFoldDB" id="A0A512MGD1"/>
<dbReference type="InterPro" id="IPR046879">
    <property type="entry name" value="KANL3/Tex30_Abhydrolase"/>
</dbReference>
<comment type="caution">
    <text evidence="2">The sequence shown here is derived from an EMBL/GenBank/DDBJ whole genome shotgun (WGS) entry which is preliminary data.</text>
</comment>
<dbReference type="Pfam" id="PF20408">
    <property type="entry name" value="Abhydrolase_11"/>
    <property type="match status" value="1"/>
</dbReference>
<evidence type="ECO:0000313" key="3">
    <source>
        <dbReference type="Proteomes" id="UP000321577"/>
    </source>
</evidence>
<name>A0A512MGD1_9BACT</name>